<gene>
    <name evidence="3" type="ORF">Lepto782_22625</name>
</gene>
<protein>
    <submittedName>
        <fullName evidence="3">Choice-of-anchor D domain-containing protein</fullName>
    </submittedName>
</protein>
<dbReference type="CDD" id="cd15482">
    <property type="entry name" value="Sialidase_non-viral"/>
    <property type="match status" value="1"/>
</dbReference>
<dbReference type="AlphaFoldDB" id="A0AAP9WID2"/>
<dbReference type="PANTHER" id="PTHR24412:SF489">
    <property type="entry name" value="RING FINGER DOMAIN AND KELCH REPEAT-CONTAINING PROTEIN DDB_G0271372"/>
    <property type="match status" value="1"/>
</dbReference>
<proteinExistence type="predicted"/>
<dbReference type="NCBIfam" id="NF012200">
    <property type="entry name" value="choice_anch_D"/>
    <property type="match status" value="2"/>
</dbReference>
<dbReference type="InterPro" id="IPR013783">
    <property type="entry name" value="Ig-like_fold"/>
</dbReference>
<dbReference type="SUPFAM" id="SSF50939">
    <property type="entry name" value="Sialidases"/>
    <property type="match status" value="1"/>
</dbReference>
<sequence length="706" mass="76423">MKQSKTLQIHSKLFFLTFLFLITCKAPSSGDSSNLLGLFALNSFNQANGPTNPVKPTESPNLVVKINSSLISEGNTVTIPSAVINTHGTSLNIEVFNSGTTDLEINSVFLSNGDTSQFSMNTSTFVKKIKPSANSSFSIALAPTTDGNKAVFLFISSNDQKNKNFNFSLQGTAQLTPAPSIMITMGQDILQSGNSIDIGGLSTCSSGKDYSFKIKNYGTADLNLTGAPIIQISGTNANLFSISQLPTTILTPESETDFKIRFTPSGTGTRNAGFLIQNNDSSNSGFAFNLTALETNPEINLSFNSNTVASGNNQYVGYTRINSGNFNLSFKIENTGSGNLILSGSPSITLGGDTNNYGILQPSNSIISSTATFFNLIKRFSSVGLKTSTISIPNDDCDENPYTIMFSGIGFSDTKVADTSSWSARRDHVLLNYNNTLWILGGSSSGVTKDVYSSNDGLTWSTKTLNAAWGKRTNFSGEVFNGKMWVLGGSEDTGSSVYVGRNDIWNSTDGITWTQVTTSGGWAARTFFATATFNNKIWIFGGRSSNGPMLNDVWYSSDGITWTQATANAGWEPRDAHKVLVYNNKLWLIGGFGGTAIGKYQDVWSSPDGVTWSRVTSNANFSVSGLSSHNAVVFNNKMWVINGFSNTAVQNYIFQSSDGIQWEKITPLWTPRDTSASTVFNGKIWMLGGFDYNANRLNDIWTFWDQ</sequence>
<name>A0AAP9WID2_LEPIR</name>
<dbReference type="Proteomes" id="UP000663124">
    <property type="component" value="Plasmid p2"/>
</dbReference>
<dbReference type="SUPFAM" id="SSF117281">
    <property type="entry name" value="Kelch motif"/>
    <property type="match status" value="1"/>
</dbReference>
<dbReference type="PANTHER" id="PTHR24412">
    <property type="entry name" value="KELCH PROTEIN"/>
    <property type="match status" value="1"/>
</dbReference>
<geneLocation type="plasmid" evidence="3 4">
    <name>p2</name>
</geneLocation>
<dbReference type="Gene3D" id="2.60.40.10">
    <property type="entry name" value="Immunoglobulins"/>
    <property type="match status" value="2"/>
</dbReference>
<keyword evidence="3" id="KW-0614">Plasmid</keyword>
<reference evidence="3" key="1">
    <citation type="submission" date="2019-09" db="EMBL/GenBank/DDBJ databases">
        <title>Comparative Genomics of Leptospira interrogans Reveals Genome Plasticity - A Common Adaptive Strategy for Survival in Various Hosts.</title>
        <authorList>
            <person name="Ramli S.R."/>
            <person name="Bunk B."/>
            <person name="Goris M."/>
            <person name="Bhuju S."/>
            <person name="Jarek M."/>
            <person name="Sproer C."/>
            <person name="Mustakim S."/>
            <person name="Strommenger B."/>
            <person name="Pessler F."/>
        </authorList>
    </citation>
    <scope>NUCLEOTIDE SEQUENCE</scope>
    <source>
        <strain evidence="3">782</strain>
        <plasmid evidence="3">p2</plasmid>
    </source>
</reference>
<keyword evidence="1" id="KW-0880">Kelch repeat</keyword>
<dbReference type="EMBL" id="CP043887">
    <property type="protein sequence ID" value="QOI44999.1"/>
    <property type="molecule type" value="Genomic_DNA"/>
</dbReference>
<dbReference type="Gene3D" id="2.120.10.80">
    <property type="entry name" value="Kelch-type beta propeller"/>
    <property type="match status" value="2"/>
</dbReference>
<evidence type="ECO:0000256" key="1">
    <source>
        <dbReference type="ARBA" id="ARBA00022441"/>
    </source>
</evidence>
<organism evidence="3 4">
    <name type="scientific">Leptospira interrogans serovar Canicola</name>
    <dbReference type="NCBI Taxonomy" id="211880"/>
    <lineage>
        <taxon>Bacteria</taxon>
        <taxon>Pseudomonadati</taxon>
        <taxon>Spirochaetota</taxon>
        <taxon>Spirochaetia</taxon>
        <taxon>Leptospirales</taxon>
        <taxon>Leptospiraceae</taxon>
        <taxon>Leptospira</taxon>
    </lineage>
</organism>
<evidence type="ECO:0000313" key="4">
    <source>
        <dbReference type="Proteomes" id="UP000663124"/>
    </source>
</evidence>
<keyword evidence="2" id="KW-0677">Repeat</keyword>
<dbReference type="InterPro" id="IPR036278">
    <property type="entry name" value="Sialidase_sf"/>
</dbReference>
<dbReference type="InterPro" id="IPR015915">
    <property type="entry name" value="Kelch-typ_b-propeller"/>
</dbReference>
<dbReference type="Pfam" id="PF24681">
    <property type="entry name" value="Kelch_KLHDC2_KLHL20_DRC7"/>
    <property type="match status" value="1"/>
</dbReference>
<evidence type="ECO:0000256" key="2">
    <source>
        <dbReference type="ARBA" id="ARBA00022737"/>
    </source>
</evidence>
<evidence type="ECO:0000313" key="3">
    <source>
        <dbReference type="EMBL" id="QOI44999.1"/>
    </source>
</evidence>
<accession>A0AAP9WID2</accession>